<dbReference type="InterPro" id="IPR016154">
    <property type="entry name" value="Heat_shock_Hsp33_C"/>
</dbReference>
<evidence type="ECO:0000256" key="1">
    <source>
        <dbReference type="ARBA" id="ARBA00022490"/>
    </source>
</evidence>
<dbReference type="Gene3D" id="3.90.1280.10">
    <property type="entry name" value="HSP33 redox switch-like"/>
    <property type="match status" value="1"/>
</dbReference>
<evidence type="ECO:0000313" key="6">
    <source>
        <dbReference type="EMBL" id="PVZ67614.1"/>
    </source>
</evidence>
<dbReference type="PANTHER" id="PTHR30111">
    <property type="entry name" value="33 KDA CHAPERONIN"/>
    <property type="match status" value="1"/>
</dbReference>
<organism evidence="6 7">
    <name type="scientific">Pelagibaculum spongiae</name>
    <dbReference type="NCBI Taxonomy" id="2080658"/>
    <lineage>
        <taxon>Bacteria</taxon>
        <taxon>Pseudomonadati</taxon>
        <taxon>Pseudomonadota</taxon>
        <taxon>Gammaproteobacteria</taxon>
        <taxon>Oceanospirillales</taxon>
        <taxon>Pelagibaculum</taxon>
    </lineage>
</organism>
<evidence type="ECO:0000256" key="3">
    <source>
        <dbReference type="ARBA" id="ARBA00023157"/>
    </source>
</evidence>
<name>A0A2V1GY74_9GAMM</name>
<dbReference type="SUPFAM" id="SSF64397">
    <property type="entry name" value="Hsp33 domain"/>
    <property type="match status" value="1"/>
</dbReference>
<dbReference type="NCBIfam" id="NF001033">
    <property type="entry name" value="PRK00114.1"/>
    <property type="match status" value="1"/>
</dbReference>
<dbReference type="InterPro" id="IPR016153">
    <property type="entry name" value="Heat_shock_Hsp33_N"/>
</dbReference>
<dbReference type="RefSeq" id="WP_116687810.1">
    <property type="nucleotide sequence ID" value="NZ_CAWNYD010000006.1"/>
</dbReference>
<dbReference type="OrthoDB" id="9793753at2"/>
<gene>
    <name evidence="6" type="ORF">DC094_14335</name>
</gene>
<keyword evidence="1" id="KW-0963">Cytoplasm</keyword>
<comment type="caution">
    <text evidence="6">The sequence shown here is derived from an EMBL/GenBank/DDBJ whole genome shotgun (WGS) entry which is preliminary data.</text>
</comment>
<dbReference type="Gene3D" id="1.10.287.480">
    <property type="entry name" value="helix hairpin bin"/>
    <property type="match status" value="1"/>
</dbReference>
<dbReference type="InterPro" id="IPR023212">
    <property type="entry name" value="Hsp33_helix_hairpin_bin_dom_sf"/>
</dbReference>
<accession>A0A2V1GY74</accession>
<evidence type="ECO:0000256" key="2">
    <source>
        <dbReference type="ARBA" id="ARBA00022833"/>
    </source>
</evidence>
<dbReference type="PIRSF" id="PIRSF005261">
    <property type="entry name" value="Heat_shock_Hsp33"/>
    <property type="match status" value="1"/>
</dbReference>
<dbReference type="AlphaFoldDB" id="A0A2V1GY74"/>
<dbReference type="Gene3D" id="3.55.30.10">
    <property type="entry name" value="Hsp33 domain"/>
    <property type="match status" value="1"/>
</dbReference>
<dbReference type="GO" id="GO:0005737">
    <property type="term" value="C:cytoplasm"/>
    <property type="evidence" value="ECO:0007669"/>
    <property type="project" value="InterPro"/>
</dbReference>
<evidence type="ECO:0000256" key="4">
    <source>
        <dbReference type="ARBA" id="ARBA00023186"/>
    </source>
</evidence>
<keyword evidence="5" id="KW-0676">Redox-active center</keyword>
<dbReference type="EMBL" id="QDDL01000006">
    <property type="protein sequence ID" value="PVZ67614.1"/>
    <property type="molecule type" value="Genomic_DNA"/>
</dbReference>
<keyword evidence="2" id="KW-0862">Zinc</keyword>
<dbReference type="InterPro" id="IPR000397">
    <property type="entry name" value="Heat_shock_Hsp33"/>
</dbReference>
<reference evidence="6 7" key="1">
    <citation type="submission" date="2018-04" db="EMBL/GenBank/DDBJ databases">
        <title>Thalassorhabdus spongiae gen. nov., sp. nov., isolated from a marine sponge in South-West Iceland.</title>
        <authorList>
            <person name="Knobloch S."/>
            <person name="Daussin A."/>
            <person name="Johannsson R."/>
            <person name="Marteinsson V.T."/>
        </authorList>
    </citation>
    <scope>NUCLEOTIDE SEQUENCE [LARGE SCALE GENOMIC DNA]</scope>
    <source>
        <strain evidence="6 7">Hp12</strain>
    </source>
</reference>
<dbReference type="CDD" id="cd00498">
    <property type="entry name" value="Hsp33"/>
    <property type="match status" value="1"/>
</dbReference>
<dbReference type="SUPFAM" id="SSF118352">
    <property type="entry name" value="HSP33 redox switch-like"/>
    <property type="match status" value="1"/>
</dbReference>
<evidence type="ECO:0000313" key="7">
    <source>
        <dbReference type="Proteomes" id="UP000244906"/>
    </source>
</evidence>
<dbReference type="Pfam" id="PF01430">
    <property type="entry name" value="HSP33"/>
    <property type="match status" value="1"/>
</dbReference>
<dbReference type="GO" id="GO:0051082">
    <property type="term" value="F:unfolded protein binding"/>
    <property type="evidence" value="ECO:0007669"/>
    <property type="project" value="InterPro"/>
</dbReference>
<protein>
    <submittedName>
        <fullName evidence="6">Hsp33 family molecular chaperone HslO</fullName>
    </submittedName>
</protein>
<keyword evidence="7" id="KW-1185">Reference proteome</keyword>
<dbReference type="PANTHER" id="PTHR30111:SF1">
    <property type="entry name" value="33 KDA CHAPERONIN"/>
    <property type="match status" value="1"/>
</dbReference>
<dbReference type="GO" id="GO:0042026">
    <property type="term" value="P:protein refolding"/>
    <property type="evidence" value="ECO:0007669"/>
    <property type="project" value="TreeGrafter"/>
</dbReference>
<dbReference type="GO" id="GO:0044183">
    <property type="term" value="F:protein folding chaperone"/>
    <property type="evidence" value="ECO:0007669"/>
    <property type="project" value="TreeGrafter"/>
</dbReference>
<dbReference type="Proteomes" id="UP000244906">
    <property type="component" value="Unassembled WGS sequence"/>
</dbReference>
<evidence type="ECO:0000256" key="5">
    <source>
        <dbReference type="ARBA" id="ARBA00023284"/>
    </source>
</evidence>
<keyword evidence="3" id="KW-1015">Disulfide bond</keyword>
<proteinExistence type="predicted"/>
<sequence length="289" mass="32252">MTQQIQYDQLNRFLFESSQVRGEITQLDKSYKQAIASHDYPPIVNQLIGQAMAAASLLSATIKFEGQLILQFQGQGNLRILAAECTSDGKVRAVARYQDMPKKGKLIDLLGKGQAVITLQPEKGEPWQGLVPLEKPDMAKCLEDYFQRSEQLPTHIQLACDGEIAAGFMLQAMPESANNARAADVTTEESDLWNTVVALAATLKKEELLHLPESVILHRLFHEYGVRLFDPKPIQFSCRCSKERLAVSLSAMSETDLDEIQDEKGQIHANCEYCNQTYSFDVTSLKAAK</sequence>
<keyword evidence="4" id="KW-0143">Chaperone</keyword>